<keyword evidence="5" id="KW-0479">Metal-binding</keyword>
<dbReference type="GO" id="GO:0046872">
    <property type="term" value="F:metal ion binding"/>
    <property type="evidence" value="ECO:0007669"/>
    <property type="project" value="UniProtKB-KW"/>
</dbReference>
<keyword evidence="7" id="KW-0784">Thiamine biosynthesis</keyword>
<dbReference type="InterPro" id="IPR004399">
    <property type="entry name" value="HMP/HMP-P_kinase_dom"/>
</dbReference>
<dbReference type="OrthoDB" id="9810880at2"/>
<dbReference type="AlphaFoldDB" id="A3QER3"/>
<evidence type="ECO:0000313" key="11">
    <source>
        <dbReference type="EMBL" id="ABO23961.1"/>
    </source>
</evidence>
<dbReference type="CDD" id="cd01169">
    <property type="entry name" value="HMPP_kinase"/>
    <property type="match status" value="1"/>
</dbReference>
<comment type="cofactor">
    <cofactor evidence="1">
        <name>Mg(2+)</name>
        <dbReference type="ChEBI" id="CHEBI:18420"/>
    </cofactor>
</comment>
<accession>A3QER3</accession>
<name>A3QER3_SHELP</name>
<dbReference type="GO" id="GO:0009229">
    <property type="term" value="P:thiamine diphosphate biosynthetic process"/>
    <property type="evidence" value="ECO:0007669"/>
    <property type="project" value="UniProtKB-UniPathway"/>
</dbReference>
<keyword evidence="12" id="KW-1185">Reference proteome</keyword>
<dbReference type="InterPro" id="IPR029056">
    <property type="entry name" value="Ribokinase-like"/>
</dbReference>
<dbReference type="Gene3D" id="3.20.20.70">
    <property type="entry name" value="Aldolase class I"/>
    <property type="match status" value="1"/>
</dbReference>
<evidence type="ECO:0000313" key="12">
    <source>
        <dbReference type="Proteomes" id="UP000001558"/>
    </source>
</evidence>
<dbReference type="InterPro" id="IPR022998">
    <property type="entry name" value="ThiamineP_synth_TenI"/>
</dbReference>
<dbReference type="eggNOG" id="COG0351">
    <property type="taxonomic scope" value="Bacteria"/>
</dbReference>
<dbReference type="PANTHER" id="PTHR20858">
    <property type="entry name" value="PHOSPHOMETHYLPYRIMIDINE KINASE"/>
    <property type="match status" value="1"/>
</dbReference>
<evidence type="ECO:0000256" key="7">
    <source>
        <dbReference type="ARBA" id="ARBA00022977"/>
    </source>
</evidence>
<reference evidence="11 12" key="1">
    <citation type="submission" date="2007-03" db="EMBL/GenBank/DDBJ databases">
        <title>Complete sequence of Shewanella loihica PV-4.</title>
        <authorList>
            <consortium name="US DOE Joint Genome Institute"/>
            <person name="Copeland A."/>
            <person name="Lucas S."/>
            <person name="Lapidus A."/>
            <person name="Barry K."/>
            <person name="Detter J.C."/>
            <person name="Glavina del Rio T."/>
            <person name="Hammon N."/>
            <person name="Israni S."/>
            <person name="Dalin E."/>
            <person name="Tice H."/>
            <person name="Pitluck S."/>
            <person name="Chain P."/>
            <person name="Malfatti S."/>
            <person name="Shin M."/>
            <person name="Vergez L."/>
            <person name="Schmutz J."/>
            <person name="Larimer F."/>
            <person name="Land M."/>
            <person name="Hauser L."/>
            <person name="Kyrpides N."/>
            <person name="Mikhailova N."/>
            <person name="Romine M.F."/>
            <person name="Serres G."/>
            <person name="Fredrickson J."/>
            <person name="Tiedje J."/>
            <person name="Richardson P."/>
        </authorList>
    </citation>
    <scope>NUCLEOTIDE SEQUENCE [LARGE SCALE GENOMIC DNA]</scope>
    <source>
        <strain evidence="12">ATCC BAA-1088 / PV-4</strain>
    </source>
</reference>
<dbReference type="InterPro" id="IPR013785">
    <property type="entry name" value="Aldolase_TIM"/>
</dbReference>
<evidence type="ECO:0000256" key="5">
    <source>
        <dbReference type="ARBA" id="ARBA00022723"/>
    </source>
</evidence>
<dbReference type="eggNOG" id="COG0352">
    <property type="taxonomic scope" value="Bacteria"/>
</dbReference>
<dbReference type="GO" id="GO:0008972">
    <property type="term" value="F:phosphomethylpyrimidine kinase activity"/>
    <property type="evidence" value="ECO:0007669"/>
    <property type="project" value="InterPro"/>
</dbReference>
<dbReference type="Proteomes" id="UP000001558">
    <property type="component" value="Chromosome"/>
</dbReference>
<dbReference type="GO" id="GO:0009228">
    <property type="term" value="P:thiamine biosynthetic process"/>
    <property type="evidence" value="ECO:0007669"/>
    <property type="project" value="UniProtKB-KW"/>
</dbReference>
<evidence type="ECO:0000256" key="6">
    <source>
        <dbReference type="ARBA" id="ARBA00022842"/>
    </source>
</evidence>
<evidence type="ECO:0000256" key="1">
    <source>
        <dbReference type="ARBA" id="ARBA00001946"/>
    </source>
</evidence>
<keyword evidence="6" id="KW-0460">Magnesium</keyword>
<dbReference type="UniPathway" id="UPA00060">
    <property type="reaction ID" value="UER00138"/>
</dbReference>
<evidence type="ECO:0000256" key="3">
    <source>
        <dbReference type="ARBA" id="ARBA00012135"/>
    </source>
</evidence>
<dbReference type="SUPFAM" id="SSF53613">
    <property type="entry name" value="Ribokinase-like"/>
    <property type="match status" value="1"/>
</dbReference>
<dbReference type="FunFam" id="3.20.20.70:FF:000064">
    <property type="entry name" value="Thiamine-phosphate synthase"/>
    <property type="match status" value="1"/>
</dbReference>
<dbReference type="GO" id="GO:0005829">
    <property type="term" value="C:cytosol"/>
    <property type="evidence" value="ECO:0007669"/>
    <property type="project" value="TreeGrafter"/>
</dbReference>
<dbReference type="SUPFAM" id="SSF51391">
    <property type="entry name" value="Thiamin phosphate synthase"/>
    <property type="match status" value="1"/>
</dbReference>
<dbReference type="EC" id="2.7.1.49" evidence="3"/>
<dbReference type="InterPro" id="IPR036206">
    <property type="entry name" value="ThiamineP_synth_sf"/>
</dbReference>
<sequence>MSAEKPIVWTIAGSDSGGGAGIQADLATMADLDCHGCSVITCVTAQNSVAVNGVEPVSEAILLAQLDTLLVDLPPRAIKIGLLANQRQINLVADWLATHMAPLKTDDGQPIPIILDPVMVASCGDALTGESAVQASAQTKTKPKTKLKTKPKTELKTEPKHLAGLDFTPFAKLLTLVTPNASEFGKLVGSEASSSDEMLAQASALSRRLVCNLLITGGDKGSLWYSDKAEDLFICNAVAHTSPLHQHTSFRLSGERVDNPNHHGSGCTLSSAIASFLAQGLVLHDAILLAKTYVGQGIAPAKALGAGAGPLARCGWPSGLVSLPRITELAGITSISSSDRASSGSSILSFPRLSFPGLSFPRLKRPIGVYPVVDNLMHLEQVLAAGATTAQLRIKLEDDRQAASKQEEGAGAAALEAQIQAAIALGRKYDAQVFINDHWQLALKHGAFGIHLGQEDLFEADLDRIAKAGIALGVSSHGVFELALASQLNPSYLALGHIFPTPTKSMPSNPQGLSRLARMVALWTPDCPRVAIGGIDASRLEQVKATNVEAVAVVRAVTQADSPGEAYKQLARMWENAYVTQ</sequence>
<dbReference type="STRING" id="323850.Shew_2095"/>
<dbReference type="CDD" id="cd00564">
    <property type="entry name" value="TMP_TenI"/>
    <property type="match status" value="1"/>
</dbReference>
<comment type="pathway">
    <text evidence="2">Cofactor biosynthesis; thiamine diphosphate biosynthesis.</text>
</comment>
<dbReference type="RefSeq" id="WP_011865893.1">
    <property type="nucleotide sequence ID" value="NC_009092.1"/>
</dbReference>
<dbReference type="Gene3D" id="3.40.1190.20">
    <property type="match status" value="1"/>
</dbReference>
<organism evidence="11 12">
    <name type="scientific">Shewanella loihica (strain ATCC BAA-1088 / PV-4)</name>
    <dbReference type="NCBI Taxonomy" id="323850"/>
    <lineage>
        <taxon>Bacteria</taxon>
        <taxon>Pseudomonadati</taxon>
        <taxon>Pseudomonadota</taxon>
        <taxon>Gammaproteobacteria</taxon>
        <taxon>Alteromonadales</taxon>
        <taxon>Shewanellaceae</taxon>
        <taxon>Shewanella</taxon>
    </lineage>
</organism>
<evidence type="ECO:0000256" key="2">
    <source>
        <dbReference type="ARBA" id="ARBA00004948"/>
    </source>
</evidence>
<keyword evidence="4 11" id="KW-0808">Transferase</keyword>
<dbReference type="Pfam" id="PF08543">
    <property type="entry name" value="Phos_pyr_kin"/>
    <property type="match status" value="2"/>
</dbReference>
<dbReference type="Pfam" id="PF02581">
    <property type="entry name" value="TMP-TENI"/>
    <property type="match status" value="1"/>
</dbReference>
<proteinExistence type="predicted"/>
<evidence type="ECO:0000256" key="4">
    <source>
        <dbReference type="ARBA" id="ARBA00022679"/>
    </source>
</evidence>
<dbReference type="HOGENOM" id="CLU_018272_7_1_6"/>
<keyword evidence="8" id="KW-0511">Multifunctional enzyme</keyword>
<feature type="domain" description="Pyridoxamine kinase/Phosphomethylpyrimidine kinase" evidence="10">
    <location>
        <begin position="171"/>
        <end position="311"/>
    </location>
</feature>
<dbReference type="EMBL" id="CP000606">
    <property type="protein sequence ID" value="ABO23961.1"/>
    <property type="molecule type" value="Genomic_DNA"/>
</dbReference>
<gene>
    <name evidence="11" type="ordered locus">Shew_2095</name>
</gene>
<keyword evidence="11" id="KW-0418">Kinase</keyword>
<dbReference type="PANTHER" id="PTHR20858:SF17">
    <property type="entry name" value="HYDROXYMETHYLPYRIMIDINE_PHOSPHOMETHYLPYRIMIDINE KINASE THI20-RELATED"/>
    <property type="match status" value="1"/>
</dbReference>
<feature type="domain" description="Thiamine phosphate synthase/TenI" evidence="9">
    <location>
        <begin position="376"/>
        <end position="557"/>
    </location>
</feature>
<evidence type="ECO:0000259" key="10">
    <source>
        <dbReference type="Pfam" id="PF08543"/>
    </source>
</evidence>
<dbReference type="KEGG" id="slo:Shew_2095"/>
<dbReference type="NCBIfam" id="NF002904">
    <property type="entry name" value="PRK03512.1"/>
    <property type="match status" value="1"/>
</dbReference>
<dbReference type="GO" id="GO:0008902">
    <property type="term" value="F:hydroxymethylpyrimidine kinase activity"/>
    <property type="evidence" value="ECO:0007669"/>
    <property type="project" value="UniProtKB-EC"/>
</dbReference>
<evidence type="ECO:0000259" key="9">
    <source>
        <dbReference type="Pfam" id="PF02581"/>
    </source>
</evidence>
<dbReference type="InterPro" id="IPR013749">
    <property type="entry name" value="PM/HMP-P_kinase-1"/>
</dbReference>
<feature type="domain" description="Pyridoxamine kinase/Phosphomethylpyrimidine kinase" evidence="10">
    <location>
        <begin position="15"/>
        <end position="138"/>
    </location>
</feature>
<evidence type="ECO:0000256" key="8">
    <source>
        <dbReference type="ARBA" id="ARBA00023268"/>
    </source>
</evidence>
<protein>
    <recommendedName>
        <fullName evidence="3">hydroxymethylpyrimidine kinase</fullName>
        <ecNumber evidence="3">2.7.1.49</ecNumber>
    </recommendedName>
</protein>